<organism evidence="1 2">
    <name type="scientific">Coprinellus micaceus</name>
    <name type="common">Glistening ink-cap mushroom</name>
    <name type="synonym">Coprinus micaceus</name>
    <dbReference type="NCBI Taxonomy" id="71717"/>
    <lineage>
        <taxon>Eukaryota</taxon>
        <taxon>Fungi</taxon>
        <taxon>Dikarya</taxon>
        <taxon>Basidiomycota</taxon>
        <taxon>Agaricomycotina</taxon>
        <taxon>Agaricomycetes</taxon>
        <taxon>Agaricomycetidae</taxon>
        <taxon>Agaricales</taxon>
        <taxon>Agaricineae</taxon>
        <taxon>Psathyrellaceae</taxon>
        <taxon>Coprinellus</taxon>
    </lineage>
</organism>
<evidence type="ECO:0000313" key="1">
    <source>
        <dbReference type="EMBL" id="TEB28228.1"/>
    </source>
</evidence>
<keyword evidence="2" id="KW-1185">Reference proteome</keyword>
<sequence>MHASAQHHRQCDFMPMAQNTSLGKVETTVTHPQPPATFNITTSAANGTVYNGVFNGNEFYSGYRALAPHTASPAPYPQPPTYTPPGCVPDELNEPEYPCYHVWERRHEAPQQQTWEYGIQPIETSPSPYDETAWLHRGGYPRAMHPYSRLSYSNEYPYPNMLNGRGTPNLA</sequence>
<dbReference type="EMBL" id="QPFP01000034">
    <property type="protein sequence ID" value="TEB28228.1"/>
    <property type="molecule type" value="Genomic_DNA"/>
</dbReference>
<proteinExistence type="predicted"/>
<dbReference type="Proteomes" id="UP000298030">
    <property type="component" value="Unassembled WGS sequence"/>
</dbReference>
<gene>
    <name evidence="1" type="ORF">FA13DRAFT_1735859</name>
</gene>
<name>A0A4Y7T2P9_COPMI</name>
<reference evidence="1 2" key="1">
    <citation type="journal article" date="2019" name="Nat. Ecol. Evol.">
        <title>Megaphylogeny resolves global patterns of mushroom evolution.</title>
        <authorList>
            <person name="Varga T."/>
            <person name="Krizsan K."/>
            <person name="Foldi C."/>
            <person name="Dima B."/>
            <person name="Sanchez-Garcia M."/>
            <person name="Sanchez-Ramirez S."/>
            <person name="Szollosi G.J."/>
            <person name="Szarkandi J.G."/>
            <person name="Papp V."/>
            <person name="Albert L."/>
            <person name="Andreopoulos W."/>
            <person name="Angelini C."/>
            <person name="Antonin V."/>
            <person name="Barry K.W."/>
            <person name="Bougher N.L."/>
            <person name="Buchanan P."/>
            <person name="Buyck B."/>
            <person name="Bense V."/>
            <person name="Catcheside P."/>
            <person name="Chovatia M."/>
            <person name="Cooper J."/>
            <person name="Damon W."/>
            <person name="Desjardin D."/>
            <person name="Finy P."/>
            <person name="Geml J."/>
            <person name="Haridas S."/>
            <person name="Hughes K."/>
            <person name="Justo A."/>
            <person name="Karasinski D."/>
            <person name="Kautmanova I."/>
            <person name="Kiss B."/>
            <person name="Kocsube S."/>
            <person name="Kotiranta H."/>
            <person name="LaButti K.M."/>
            <person name="Lechner B.E."/>
            <person name="Liimatainen K."/>
            <person name="Lipzen A."/>
            <person name="Lukacs Z."/>
            <person name="Mihaltcheva S."/>
            <person name="Morgado L.N."/>
            <person name="Niskanen T."/>
            <person name="Noordeloos M.E."/>
            <person name="Ohm R.A."/>
            <person name="Ortiz-Santana B."/>
            <person name="Ovrebo C."/>
            <person name="Racz N."/>
            <person name="Riley R."/>
            <person name="Savchenko A."/>
            <person name="Shiryaev A."/>
            <person name="Soop K."/>
            <person name="Spirin V."/>
            <person name="Szebenyi C."/>
            <person name="Tomsovsky M."/>
            <person name="Tulloss R.E."/>
            <person name="Uehling J."/>
            <person name="Grigoriev I.V."/>
            <person name="Vagvolgyi C."/>
            <person name="Papp T."/>
            <person name="Martin F.M."/>
            <person name="Miettinen O."/>
            <person name="Hibbett D.S."/>
            <person name="Nagy L.G."/>
        </authorList>
    </citation>
    <scope>NUCLEOTIDE SEQUENCE [LARGE SCALE GENOMIC DNA]</scope>
    <source>
        <strain evidence="1 2">FP101781</strain>
    </source>
</reference>
<evidence type="ECO:0000313" key="2">
    <source>
        <dbReference type="Proteomes" id="UP000298030"/>
    </source>
</evidence>
<protein>
    <submittedName>
        <fullName evidence="1">Uncharacterized protein</fullName>
    </submittedName>
</protein>
<comment type="caution">
    <text evidence="1">The sequence shown here is derived from an EMBL/GenBank/DDBJ whole genome shotgun (WGS) entry which is preliminary data.</text>
</comment>
<accession>A0A4Y7T2P9</accession>
<dbReference type="AlphaFoldDB" id="A0A4Y7T2P9"/>